<dbReference type="PANTHER" id="PTHR21292">
    <property type="entry name" value="EXOCYST COMPLEX COMPONENT SEC6-RELATED"/>
    <property type="match status" value="1"/>
</dbReference>
<dbReference type="Pfam" id="PF06046">
    <property type="entry name" value="Sec6"/>
    <property type="match status" value="1"/>
</dbReference>
<accession>A0A3B4TIQ0</accession>
<dbReference type="Ensembl" id="ENSSDUT00000006017.1">
    <property type="protein sequence ID" value="ENSSDUP00000005903.1"/>
    <property type="gene ID" value="ENSSDUG00000004344.1"/>
</dbReference>
<evidence type="ECO:0000313" key="3">
    <source>
        <dbReference type="Proteomes" id="UP000261420"/>
    </source>
</evidence>
<feature type="coiled-coil region" evidence="1">
    <location>
        <begin position="176"/>
        <end position="237"/>
    </location>
</feature>
<dbReference type="GO" id="GO:0006887">
    <property type="term" value="P:exocytosis"/>
    <property type="evidence" value="ECO:0007669"/>
    <property type="project" value="InterPro"/>
</dbReference>
<dbReference type="AlphaFoldDB" id="A0A3B4TIQ0"/>
<dbReference type="GeneTree" id="ENSGT01030000234613"/>
<dbReference type="InterPro" id="IPR010326">
    <property type="entry name" value="EXOC3/Sec6"/>
</dbReference>
<keyword evidence="3" id="KW-1185">Reference proteome</keyword>
<organism evidence="2 3">
    <name type="scientific">Seriola dumerili</name>
    <name type="common">Greater amberjack</name>
    <name type="synonym">Caranx dumerili</name>
    <dbReference type="NCBI Taxonomy" id="41447"/>
    <lineage>
        <taxon>Eukaryota</taxon>
        <taxon>Metazoa</taxon>
        <taxon>Chordata</taxon>
        <taxon>Craniata</taxon>
        <taxon>Vertebrata</taxon>
        <taxon>Euteleostomi</taxon>
        <taxon>Actinopterygii</taxon>
        <taxon>Neopterygii</taxon>
        <taxon>Teleostei</taxon>
        <taxon>Neoteleostei</taxon>
        <taxon>Acanthomorphata</taxon>
        <taxon>Carangaria</taxon>
        <taxon>Carangiformes</taxon>
        <taxon>Carangidae</taxon>
        <taxon>Seriola</taxon>
    </lineage>
</organism>
<dbReference type="OMA" id="YMDYPDI"/>
<protein>
    <submittedName>
        <fullName evidence="2">Si:dkey-45k15.1</fullName>
    </submittedName>
</protein>
<reference evidence="2" key="1">
    <citation type="submission" date="2025-08" db="UniProtKB">
        <authorList>
            <consortium name="Ensembl"/>
        </authorList>
    </citation>
    <scope>IDENTIFICATION</scope>
</reference>
<sequence>MEISKLIEMKELEDSHLHLLALRQEFQQEKERCGEVSPVEFMKKEKDLSLLYGNLRNKITAIVRDSNSLPFGNEELLLPLARIIQEEEKRAEEPGSLQGSWMEAWREAVGEGVKAKLESVRLEQSEQREQKPSWLADHLGLLGKTIVEDLKNVKRKLRWSYPPSFKVFGTYVTSYHRGVAQHLKKLEQQATELRELYSLLDWISESIMGSQCLQPDMNDESTELQLEENFLKQLKDKFCSRQDDIRFSLNKLIELEIEEFWGVKNHPVTEENYFDSKMHMDIWTGAVQNSRAIDAQLEQRVTSSYLEELKPFPKFELEFNRHCGTLKPQPLWTEYQITYINTFTVLQHMEGYLATCPGEVEDFRIEVKRLIVRLLQGLEDQFKEEVKPYLRGMMTRKWLNDDSDFTQLYKRTETLSQHCAHMRPPHLQEFASRLHYHVVREYIGQLMKNNYSCKNRKHENAASKIRHQWNKLDDVFDDM</sequence>
<evidence type="ECO:0000313" key="2">
    <source>
        <dbReference type="Ensembl" id="ENSSDUP00000005903.1"/>
    </source>
</evidence>
<proteinExistence type="predicted"/>
<reference evidence="2" key="2">
    <citation type="submission" date="2025-09" db="UniProtKB">
        <authorList>
            <consortium name="Ensembl"/>
        </authorList>
    </citation>
    <scope>IDENTIFICATION</scope>
</reference>
<dbReference type="Proteomes" id="UP000261420">
    <property type="component" value="Unplaced"/>
</dbReference>
<name>A0A3B4TIQ0_SERDU</name>
<dbReference type="STRING" id="41447.ENSSDUP00000005903"/>
<dbReference type="PANTHER" id="PTHR21292:SF7">
    <property type="entry name" value="EXOCYST COMPLEX COMPONENT 3-LIKE 2"/>
    <property type="match status" value="1"/>
</dbReference>
<evidence type="ECO:0000256" key="1">
    <source>
        <dbReference type="SAM" id="Coils"/>
    </source>
</evidence>
<keyword evidence="1" id="KW-0175">Coiled coil</keyword>
<dbReference type="GO" id="GO:0000149">
    <property type="term" value="F:SNARE binding"/>
    <property type="evidence" value="ECO:0007669"/>
    <property type="project" value="TreeGrafter"/>
</dbReference>
<dbReference type="GO" id="GO:0000145">
    <property type="term" value="C:exocyst"/>
    <property type="evidence" value="ECO:0007669"/>
    <property type="project" value="InterPro"/>
</dbReference>
<dbReference type="GO" id="GO:0051601">
    <property type="term" value="P:exocyst localization"/>
    <property type="evidence" value="ECO:0007669"/>
    <property type="project" value="TreeGrafter"/>
</dbReference>